<feature type="compositionally biased region" description="Pro residues" evidence="1">
    <location>
        <begin position="15"/>
        <end position="27"/>
    </location>
</feature>
<protein>
    <submittedName>
        <fullName evidence="2">Uncharacterized protein</fullName>
    </submittedName>
</protein>
<feature type="region of interest" description="Disordered" evidence="1">
    <location>
        <begin position="641"/>
        <end position="660"/>
    </location>
</feature>
<feature type="region of interest" description="Disordered" evidence="1">
    <location>
        <begin position="154"/>
        <end position="219"/>
    </location>
</feature>
<dbReference type="Proteomes" id="UP000279259">
    <property type="component" value="Unassembled WGS sequence"/>
</dbReference>
<evidence type="ECO:0000313" key="3">
    <source>
        <dbReference type="Proteomes" id="UP000279259"/>
    </source>
</evidence>
<proteinExistence type="predicted"/>
<keyword evidence="3" id="KW-1185">Reference proteome</keyword>
<feature type="compositionally biased region" description="Polar residues" evidence="1">
    <location>
        <begin position="441"/>
        <end position="450"/>
    </location>
</feature>
<feature type="compositionally biased region" description="Low complexity" evidence="1">
    <location>
        <begin position="200"/>
        <end position="210"/>
    </location>
</feature>
<feature type="compositionally biased region" description="Basic and acidic residues" evidence="1">
    <location>
        <begin position="1047"/>
        <end position="1070"/>
    </location>
</feature>
<feature type="compositionally biased region" description="Low complexity" evidence="1">
    <location>
        <begin position="616"/>
        <end position="628"/>
    </location>
</feature>
<accession>A0A427YKX7</accession>
<gene>
    <name evidence="2" type="ORF">EHS25_009122</name>
</gene>
<dbReference type="AlphaFoldDB" id="A0A427YKX7"/>
<comment type="caution">
    <text evidence="2">The sequence shown here is derived from an EMBL/GenBank/DDBJ whole genome shotgun (WGS) entry which is preliminary data.</text>
</comment>
<feature type="region of interest" description="Disordered" evidence="1">
    <location>
        <begin position="1145"/>
        <end position="1201"/>
    </location>
</feature>
<feature type="compositionally biased region" description="Polar residues" evidence="1">
    <location>
        <begin position="271"/>
        <end position="284"/>
    </location>
</feature>
<feature type="region of interest" description="Disordered" evidence="1">
    <location>
        <begin position="840"/>
        <end position="913"/>
    </location>
</feature>
<feature type="region of interest" description="Disordered" evidence="1">
    <location>
        <begin position="790"/>
        <end position="820"/>
    </location>
</feature>
<feature type="compositionally biased region" description="Polar residues" evidence="1">
    <location>
        <begin position="847"/>
        <end position="864"/>
    </location>
</feature>
<feature type="compositionally biased region" description="Pro residues" evidence="1">
    <location>
        <begin position="599"/>
        <end position="615"/>
    </location>
</feature>
<dbReference type="OrthoDB" id="2564780at2759"/>
<reference evidence="2 3" key="1">
    <citation type="submission" date="2018-11" db="EMBL/GenBank/DDBJ databases">
        <title>Genome sequence of Saitozyma podzolica DSM 27192.</title>
        <authorList>
            <person name="Aliyu H."/>
            <person name="Gorte O."/>
            <person name="Ochsenreither K."/>
        </authorList>
    </citation>
    <scope>NUCLEOTIDE SEQUENCE [LARGE SCALE GENOMIC DNA]</scope>
    <source>
        <strain evidence="2 3">DSM 27192</strain>
    </source>
</reference>
<feature type="region of interest" description="Disordered" evidence="1">
    <location>
        <begin position="940"/>
        <end position="1022"/>
    </location>
</feature>
<feature type="region of interest" description="Disordered" evidence="1">
    <location>
        <begin position="594"/>
        <end position="632"/>
    </location>
</feature>
<feature type="region of interest" description="Disordered" evidence="1">
    <location>
        <begin position="407"/>
        <end position="476"/>
    </location>
</feature>
<feature type="region of interest" description="Disordered" evidence="1">
    <location>
        <begin position="1"/>
        <end position="38"/>
    </location>
</feature>
<feature type="compositionally biased region" description="Pro residues" evidence="1">
    <location>
        <begin position="998"/>
        <end position="1008"/>
    </location>
</feature>
<feature type="compositionally biased region" description="Low complexity" evidence="1">
    <location>
        <begin position="1"/>
        <end position="14"/>
    </location>
</feature>
<feature type="compositionally biased region" description="Basic and acidic residues" evidence="1">
    <location>
        <begin position="877"/>
        <end position="889"/>
    </location>
</feature>
<sequence>MALPEPIIPAAPTTLPVPLPPPAPGPIREPTEISYTAYSPSPSSLALHKYRMKRIKEWTAEVPVKHHRPRLEDLGAGGTGSGSTVTFGQAVGVGSADWSDASGSETGTVPTTVRQERKERIELVRAHQSVSVKRPASPEASSIILAVAAPAPPTEAKSTASKHAGHSALAPASSSPQVVPKAPTKPPSAASRVGSPPVPLLALPPSASAPKIPPTPSPRLAAGSGDLLYSLPPVGATHSQREAYIASALDLPLDLLAQRDNALAPPARLTPPSSASSQITTSRLGSLLGRTKGDGRRVASEGTGAGSATGSLRRTANAGDALRSRQDQGRQASAGRGTAVMGAPLARSKTAGAALEGTRAAAIASHTTSHPPPVSSARTLAANNAVPASIPAQGVRSNATAILAAAQPLPQSSGRTISHPDHRPDATLTQTTPRPPLAGPSANSHTNSRPTRPGVPAPASARPPPPPAVMTAPNQSVRTERTAVQAAAIPLPVSATRTAPSSQATVKPVKMSIDPDPFAAPPPSRLTSTSNVPSAATYIQAAQIPMPVSALPHSVHGSQNESVKITSHHQYALADSGAEPMPLQYTQTWPRSAVDRLAPPLPPAPPQPLHVPLAPPASGSPVAPPISATHRQQLALPRPALSRSELDESSHEVRAGAVPLPPSATACTPVTLPLPPVPVSTPADMLLELPQAPLTRSPEVIPQPAVAQWQGPVLPVPARPQFPVNYFDPMPVPPVPAALPLLTEPAFLPAHLTGIVNPQLPVVFPPIPLVGNPLPEIPLSPACLQASNDASPRNIQFTPSSGEVERVREEEDHLSFEVPSGSRGRLRVSLAWLRDGTRSPRWRRAQTVRSESATDGEADQSTPCERQRRVTPAPRPVIRDPPKREDAKSPVDPGESAQSPKPTPPQAPGWFDPYYSGATLPPYGPHAQIPQVYQMQLGQPNPWGFSQPGPMPVTPTYNPWTGMAQARLPGAGSHGPPTIPPPSPRPDSVEPPSDNGTPPSPPMGPYPLPGGGYPSAMLGMQAPVTNGYGDLTRRYLAPPKQSFWSKLRGERGGRDERDGLRQQDKDDKATIRAWRRNINRDGEAIGAQQMGRDRNYPVSTMGRGIGLERVDLLDAPPLNRNRPPPLRRRGSSAWDRLMWRRRTEEGYYSRPRRSRQNDGATGRAPTFPSAFGLPFGRNNTARRERKGAANGHISPLGKTVS</sequence>
<evidence type="ECO:0000313" key="2">
    <source>
        <dbReference type="EMBL" id="RSH91753.1"/>
    </source>
</evidence>
<feature type="region of interest" description="Disordered" evidence="1">
    <location>
        <begin position="1045"/>
        <end position="1071"/>
    </location>
</feature>
<organism evidence="2 3">
    <name type="scientific">Saitozyma podzolica</name>
    <dbReference type="NCBI Taxonomy" id="1890683"/>
    <lineage>
        <taxon>Eukaryota</taxon>
        <taxon>Fungi</taxon>
        <taxon>Dikarya</taxon>
        <taxon>Basidiomycota</taxon>
        <taxon>Agaricomycotina</taxon>
        <taxon>Tremellomycetes</taxon>
        <taxon>Tremellales</taxon>
        <taxon>Trimorphomycetaceae</taxon>
        <taxon>Saitozyma</taxon>
    </lineage>
</organism>
<evidence type="ECO:0000256" key="1">
    <source>
        <dbReference type="SAM" id="MobiDB-lite"/>
    </source>
</evidence>
<feature type="compositionally biased region" description="Basic and acidic residues" evidence="1">
    <location>
        <begin position="644"/>
        <end position="654"/>
    </location>
</feature>
<feature type="compositionally biased region" description="Basic and acidic residues" evidence="1">
    <location>
        <begin position="803"/>
        <end position="815"/>
    </location>
</feature>
<name>A0A427YKX7_9TREE</name>
<feature type="region of interest" description="Disordered" evidence="1">
    <location>
        <begin position="264"/>
        <end position="377"/>
    </location>
</feature>
<dbReference type="EMBL" id="RSCD01000007">
    <property type="protein sequence ID" value="RSH91753.1"/>
    <property type="molecule type" value="Genomic_DNA"/>
</dbReference>
<feature type="compositionally biased region" description="Polar residues" evidence="1">
    <location>
        <begin position="790"/>
        <end position="801"/>
    </location>
</feature>
<feature type="compositionally biased region" description="Low complexity" evidence="1">
    <location>
        <begin position="350"/>
        <end position="369"/>
    </location>
</feature>
<feature type="compositionally biased region" description="Pro residues" evidence="1">
    <location>
        <begin position="453"/>
        <end position="468"/>
    </location>
</feature>